<name>A4TVN8_9PROT</name>
<organism evidence="8">
    <name type="scientific">Magnetospirillum gryphiswaldense</name>
    <dbReference type="NCBI Taxonomy" id="55518"/>
    <lineage>
        <taxon>Bacteria</taxon>
        <taxon>Pseudomonadati</taxon>
        <taxon>Pseudomonadota</taxon>
        <taxon>Alphaproteobacteria</taxon>
        <taxon>Rhodospirillales</taxon>
        <taxon>Rhodospirillaceae</taxon>
        <taxon>Magnetospirillum</taxon>
    </lineage>
</organism>
<keyword evidence="3 4" id="KW-0975">Bacterial flagellum</keyword>
<dbReference type="NCBIfam" id="TIGR02490">
    <property type="entry name" value="flgF"/>
    <property type="match status" value="1"/>
</dbReference>
<evidence type="ECO:0000256" key="4">
    <source>
        <dbReference type="RuleBase" id="RU362116"/>
    </source>
</evidence>
<protein>
    <recommendedName>
        <fullName evidence="4">Flagellar basal-body rod protein FlgF</fullName>
    </recommendedName>
</protein>
<dbReference type="SUPFAM" id="SSF117143">
    <property type="entry name" value="Flagellar hook protein flgE"/>
    <property type="match status" value="1"/>
</dbReference>
<comment type="subunit">
    <text evidence="4">The basal body constitutes a major portion of the flagellar organelle and consists of five rings (E,L,P,S, and M) mounted on a central rod. The rod consists of about 26 subunits of FlgG in the distal portion, and FlgB, FlgC and FlgF are thought to build up the proximal portion of the rod with about 6 subunits each.</text>
</comment>
<dbReference type="AlphaFoldDB" id="A4TVN8"/>
<feature type="domain" description="Flagellar basal-body/hook protein C-terminal" evidence="6">
    <location>
        <begin position="223"/>
        <end position="265"/>
    </location>
</feature>
<reference evidence="8" key="1">
    <citation type="journal article" date="2007" name="J. Bacteriol.">
        <title>Comparative genome analysis of four magnetotactic bacteria reveals a complex set of group-specific genes implicated in magnetosome biomineralization and function.</title>
        <authorList>
            <person name="Richter M."/>
            <person name="Kube M."/>
            <person name="Bazylinski D.A."/>
            <person name="Lombardot T."/>
            <person name="Gloeckner F.O."/>
            <person name="Reinhardt R."/>
            <person name="Schueler D."/>
        </authorList>
    </citation>
    <scope>NUCLEOTIDE SEQUENCE</scope>
    <source>
        <strain evidence="8">MSR-1</strain>
    </source>
</reference>
<dbReference type="NCBIfam" id="TIGR03506">
    <property type="entry name" value="FlgEFG_subfam"/>
    <property type="match status" value="1"/>
</dbReference>
<evidence type="ECO:0000259" key="7">
    <source>
        <dbReference type="Pfam" id="PF22692"/>
    </source>
</evidence>
<dbReference type="Pfam" id="PF06429">
    <property type="entry name" value="Flg_bbr_C"/>
    <property type="match status" value="1"/>
</dbReference>
<dbReference type="InterPro" id="IPR010930">
    <property type="entry name" value="Flg_bb/hook_C_dom"/>
</dbReference>
<evidence type="ECO:0000259" key="6">
    <source>
        <dbReference type="Pfam" id="PF06429"/>
    </source>
</evidence>
<dbReference type="Pfam" id="PF00460">
    <property type="entry name" value="Flg_bb_rod"/>
    <property type="match status" value="1"/>
</dbReference>
<sequence>MKWRKSAVFVTWHGKCKMVLARLAIRYPIMENTSYIALSRQNALWRQLDVIAGNMANANTPGYKSEQMMFREYLMDTRSSDRATGKKLSYVQDIGLLRDTREGAFTKTDNPLDLALHNDGFFQVETEAGMRYTRNGHFRLDEGGMLVNSQGAAVMDTGDNPIILAPNETRITVTPDGSVSTENGIVAKIKVVRFANDQDMRKIGDSLYETTQDPDTIARPSIVQGMMEESNVQPVVEITKMTEVLRQYQALQNILEKEHERQMKAMEVFVSRN</sequence>
<dbReference type="PANTHER" id="PTHR30435:SF19">
    <property type="entry name" value="FLAGELLAR BASAL-BODY ROD PROTEIN FLGG"/>
    <property type="match status" value="1"/>
</dbReference>
<dbReference type="GO" id="GO:0030694">
    <property type="term" value="C:bacterial-type flagellum basal body, rod"/>
    <property type="evidence" value="ECO:0007669"/>
    <property type="project" value="UniProtKB-UniRule"/>
</dbReference>
<dbReference type="InterPro" id="IPR001444">
    <property type="entry name" value="Flag_bb_rod_N"/>
</dbReference>
<dbReference type="InterPro" id="IPR037925">
    <property type="entry name" value="FlgE/F/G-like"/>
</dbReference>
<dbReference type="EMBL" id="CU459003">
    <property type="protein sequence ID" value="CAM74695.1"/>
    <property type="molecule type" value="Genomic_DNA"/>
</dbReference>
<dbReference type="InterPro" id="IPR053967">
    <property type="entry name" value="LlgE_F_G-like_D1"/>
</dbReference>
<dbReference type="PANTHER" id="PTHR30435">
    <property type="entry name" value="FLAGELLAR PROTEIN"/>
    <property type="match status" value="1"/>
</dbReference>
<proteinExistence type="inferred from homology"/>
<accession>A4TVN8</accession>
<comment type="similarity">
    <text evidence="2 4">Belongs to the flagella basal body rod proteins family.</text>
</comment>
<comment type="subcellular location">
    <subcellularLocation>
        <location evidence="1 4">Bacterial flagellum basal body</location>
    </subcellularLocation>
</comment>
<evidence type="ECO:0000256" key="3">
    <source>
        <dbReference type="ARBA" id="ARBA00023143"/>
    </source>
</evidence>
<evidence type="ECO:0000256" key="2">
    <source>
        <dbReference type="ARBA" id="ARBA00009677"/>
    </source>
</evidence>
<dbReference type="GO" id="GO:0071978">
    <property type="term" value="P:bacterial-type flagellum-dependent swarming motility"/>
    <property type="evidence" value="ECO:0007669"/>
    <property type="project" value="TreeGrafter"/>
</dbReference>
<dbReference type="Pfam" id="PF22692">
    <property type="entry name" value="LlgE_F_G_D1"/>
    <property type="match status" value="1"/>
</dbReference>
<evidence type="ECO:0000256" key="1">
    <source>
        <dbReference type="ARBA" id="ARBA00004117"/>
    </source>
</evidence>
<evidence type="ECO:0000259" key="5">
    <source>
        <dbReference type="Pfam" id="PF00460"/>
    </source>
</evidence>
<dbReference type="InterPro" id="IPR012836">
    <property type="entry name" value="FlgF"/>
</dbReference>
<evidence type="ECO:0000313" key="8">
    <source>
        <dbReference type="EMBL" id="CAM74695.1"/>
    </source>
</evidence>
<dbReference type="InterPro" id="IPR020013">
    <property type="entry name" value="Flagellar_FlgE/F/G"/>
</dbReference>
<feature type="domain" description="Flagellar hook protein FlgE/F/G-like D1" evidence="7">
    <location>
        <begin position="116"/>
        <end position="180"/>
    </location>
</feature>
<feature type="domain" description="Flagellar basal body rod protein N-terminal" evidence="5">
    <location>
        <begin position="35"/>
        <end position="64"/>
    </location>
</feature>
<gene>
    <name evidence="8" type="ORF">MGR_0047</name>
</gene>